<dbReference type="FunFam" id="2.40.50.140:FF:000012">
    <property type="entry name" value="DNA ligase"/>
    <property type="match status" value="1"/>
</dbReference>
<evidence type="ECO:0000256" key="2">
    <source>
        <dbReference type="ARBA" id="ARBA00012722"/>
    </source>
</evidence>
<keyword evidence="8" id="KW-0862">Zinc</keyword>
<organism evidence="16 17">
    <name type="scientific">Candidatus Buchananbacteria bacterium RIFCSPHIGHO2_02_FULL_56_16</name>
    <dbReference type="NCBI Taxonomy" id="1797542"/>
    <lineage>
        <taxon>Bacteria</taxon>
        <taxon>Candidatus Buchananiibacteriota</taxon>
    </lineage>
</organism>
<evidence type="ECO:0000256" key="13">
    <source>
        <dbReference type="ARBA" id="ARBA00060881"/>
    </source>
</evidence>
<evidence type="ECO:0000256" key="14">
    <source>
        <dbReference type="SAM" id="MobiDB-lite"/>
    </source>
</evidence>
<comment type="catalytic activity">
    <reaction evidence="12">
        <text>NAD(+) + (deoxyribonucleotide)n-3'-hydroxyl + 5'-phospho-(deoxyribonucleotide)m = (deoxyribonucleotide)n+m + AMP + beta-nicotinamide D-nucleotide.</text>
        <dbReference type="EC" id="6.5.1.2"/>
    </reaction>
</comment>
<dbReference type="Proteomes" id="UP000177310">
    <property type="component" value="Unassembled WGS sequence"/>
</dbReference>
<evidence type="ECO:0000256" key="4">
    <source>
        <dbReference type="ARBA" id="ARBA00022598"/>
    </source>
</evidence>
<gene>
    <name evidence="16" type="ORF">A3J59_00970</name>
</gene>
<dbReference type="InterPro" id="IPR013839">
    <property type="entry name" value="DNAligase_adenylation"/>
</dbReference>
<evidence type="ECO:0000256" key="12">
    <source>
        <dbReference type="ARBA" id="ARBA00034005"/>
    </source>
</evidence>
<evidence type="ECO:0000313" key="17">
    <source>
        <dbReference type="Proteomes" id="UP000177310"/>
    </source>
</evidence>
<dbReference type="GO" id="GO:0006260">
    <property type="term" value="P:DNA replication"/>
    <property type="evidence" value="ECO:0007669"/>
    <property type="project" value="UniProtKB-KW"/>
</dbReference>
<dbReference type="PANTHER" id="PTHR23389:SF9">
    <property type="entry name" value="DNA LIGASE"/>
    <property type="match status" value="1"/>
</dbReference>
<dbReference type="Pfam" id="PF01653">
    <property type="entry name" value="DNA_ligase_aden"/>
    <property type="match status" value="1"/>
</dbReference>
<evidence type="ECO:0000256" key="5">
    <source>
        <dbReference type="ARBA" id="ARBA00022705"/>
    </source>
</evidence>
<keyword evidence="6" id="KW-0479">Metal-binding</keyword>
<dbReference type="Gene3D" id="3.30.470.30">
    <property type="entry name" value="DNA ligase/mRNA capping enzyme"/>
    <property type="match status" value="1"/>
</dbReference>
<dbReference type="GO" id="GO:0005829">
    <property type="term" value="C:cytosol"/>
    <property type="evidence" value="ECO:0007669"/>
    <property type="project" value="TreeGrafter"/>
</dbReference>
<sequence length="456" mass="51636">MNQAEAKKRINQLITQIDELRYRYHVENDPTVSDEVYDSLSRELKELERQFPALRRPDSPLGRIGGRAMDTFKKVRHEVRQWSFNDAFNVPEFTEWQERVERLLTKELGHRPKLAYSCELKIDGLHIVLTYRKGLLELAATRGDGVVGEDVTQNIRTIQSVPLRLRQPLDVIVEGEVWLSEAQLEAINQERATAGQPAFANPRNAAAGTIRQLDPAIVAARKLDCFIYDWSGGGTNAPLTQVEELKALKALGFKVNDHYQRCRTTDEVVSFWQTWQRRRTAEPYWIDGVVIKVNDRRYQQLLGYVGKAPRWAIAFKFPAQEVTTVITDIQVQVGRLGTLTPVAHLRPVALAGTTVKRATLHNEDQIRRLGVKIGDTVVVRKAGDIIPEVVSVLPKLRTGREKPFVMPRRCPSCGSPVKKQTITDPLRRSDSEASPLRRSDSEASPLRRSDSEASPL</sequence>
<dbReference type="Pfam" id="PF03120">
    <property type="entry name" value="OB_DNA_ligase"/>
    <property type="match status" value="1"/>
</dbReference>
<dbReference type="Gene3D" id="6.20.10.30">
    <property type="match status" value="1"/>
</dbReference>
<keyword evidence="7" id="KW-0227">DNA damage</keyword>
<dbReference type="PANTHER" id="PTHR23389">
    <property type="entry name" value="CHROMOSOME TRANSMISSION FIDELITY FACTOR 18"/>
    <property type="match status" value="1"/>
</dbReference>
<evidence type="ECO:0000256" key="3">
    <source>
        <dbReference type="ARBA" id="ARBA00013308"/>
    </source>
</evidence>
<keyword evidence="10" id="KW-0520">NAD</keyword>
<evidence type="ECO:0000256" key="9">
    <source>
        <dbReference type="ARBA" id="ARBA00022842"/>
    </source>
</evidence>
<dbReference type="EC" id="6.5.1.2" evidence="2"/>
<dbReference type="InterPro" id="IPR013840">
    <property type="entry name" value="DNAligase_N"/>
</dbReference>
<keyword evidence="5" id="KW-0235">DNA replication</keyword>
<evidence type="ECO:0000256" key="11">
    <source>
        <dbReference type="ARBA" id="ARBA00023204"/>
    </source>
</evidence>
<name>A0A1G1YC96_9BACT</name>
<evidence type="ECO:0000256" key="1">
    <source>
        <dbReference type="ARBA" id="ARBA00001946"/>
    </source>
</evidence>
<evidence type="ECO:0000256" key="8">
    <source>
        <dbReference type="ARBA" id="ARBA00022833"/>
    </source>
</evidence>
<dbReference type="EMBL" id="MHIL01000038">
    <property type="protein sequence ID" value="OGY49975.1"/>
    <property type="molecule type" value="Genomic_DNA"/>
</dbReference>
<dbReference type="SUPFAM" id="SSF56091">
    <property type="entry name" value="DNA ligase/mRNA capping enzyme, catalytic domain"/>
    <property type="match status" value="1"/>
</dbReference>
<evidence type="ECO:0000259" key="15">
    <source>
        <dbReference type="SMART" id="SM00532"/>
    </source>
</evidence>
<dbReference type="CDD" id="cd00114">
    <property type="entry name" value="LIGANc"/>
    <property type="match status" value="1"/>
</dbReference>
<keyword evidence="9" id="KW-0460">Magnesium</keyword>
<evidence type="ECO:0000256" key="10">
    <source>
        <dbReference type="ARBA" id="ARBA00023027"/>
    </source>
</evidence>
<dbReference type="SMART" id="SM00532">
    <property type="entry name" value="LIGANc"/>
    <property type="match status" value="1"/>
</dbReference>
<protein>
    <recommendedName>
        <fullName evidence="3">DNA ligase</fullName>
        <ecNumber evidence="2">6.5.1.2</ecNumber>
    </recommendedName>
</protein>
<feature type="region of interest" description="Disordered" evidence="14">
    <location>
        <begin position="405"/>
        <end position="456"/>
    </location>
</feature>
<evidence type="ECO:0000313" key="16">
    <source>
        <dbReference type="EMBL" id="OGY49975.1"/>
    </source>
</evidence>
<dbReference type="NCBIfam" id="TIGR00575">
    <property type="entry name" value="dnlj"/>
    <property type="match status" value="1"/>
</dbReference>
<comment type="cofactor">
    <cofactor evidence="1">
        <name>Mg(2+)</name>
        <dbReference type="ChEBI" id="CHEBI:18420"/>
    </cofactor>
</comment>
<feature type="non-terminal residue" evidence="16">
    <location>
        <position position="456"/>
    </location>
</feature>
<keyword evidence="4 16" id="KW-0436">Ligase</keyword>
<dbReference type="FunFam" id="3.30.470.30:FF:000001">
    <property type="entry name" value="DNA ligase"/>
    <property type="match status" value="1"/>
</dbReference>
<dbReference type="Gene3D" id="2.40.50.140">
    <property type="entry name" value="Nucleic acid-binding proteins"/>
    <property type="match status" value="1"/>
</dbReference>
<dbReference type="AlphaFoldDB" id="A0A1G1YC96"/>
<dbReference type="HAMAP" id="MF_01588">
    <property type="entry name" value="DNA_ligase_A"/>
    <property type="match status" value="1"/>
</dbReference>
<dbReference type="GO" id="GO:0006281">
    <property type="term" value="P:DNA repair"/>
    <property type="evidence" value="ECO:0007669"/>
    <property type="project" value="UniProtKB-KW"/>
</dbReference>
<proteinExistence type="inferred from homology"/>
<dbReference type="InterPro" id="IPR004150">
    <property type="entry name" value="NAD_DNA_ligase_OB"/>
</dbReference>
<accession>A0A1G1YC96</accession>
<evidence type="ECO:0000256" key="7">
    <source>
        <dbReference type="ARBA" id="ARBA00022763"/>
    </source>
</evidence>
<evidence type="ECO:0000256" key="6">
    <source>
        <dbReference type="ARBA" id="ARBA00022723"/>
    </source>
</evidence>
<feature type="compositionally biased region" description="Basic and acidic residues" evidence="14">
    <location>
        <begin position="425"/>
        <end position="456"/>
    </location>
</feature>
<feature type="domain" description="NAD-dependent DNA ligase N-terminal" evidence="15">
    <location>
        <begin position="5"/>
        <end position="430"/>
    </location>
</feature>
<dbReference type="STRING" id="1797542.A3J59_00970"/>
<dbReference type="GO" id="GO:0003911">
    <property type="term" value="F:DNA ligase (NAD+) activity"/>
    <property type="evidence" value="ECO:0007669"/>
    <property type="project" value="UniProtKB-EC"/>
</dbReference>
<dbReference type="InterPro" id="IPR001679">
    <property type="entry name" value="DNA_ligase"/>
</dbReference>
<dbReference type="Gene3D" id="1.10.287.610">
    <property type="entry name" value="Helix hairpin bin"/>
    <property type="match status" value="1"/>
</dbReference>
<reference evidence="16 17" key="1">
    <citation type="journal article" date="2016" name="Nat. Commun.">
        <title>Thousands of microbial genomes shed light on interconnected biogeochemical processes in an aquifer system.</title>
        <authorList>
            <person name="Anantharaman K."/>
            <person name="Brown C.T."/>
            <person name="Hug L.A."/>
            <person name="Sharon I."/>
            <person name="Castelle C.J."/>
            <person name="Probst A.J."/>
            <person name="Thomas B.C."/>
            <person name="Singh A."/>
            <person name="Wilkins M.J."/>
            <person name="Karaoz U."/>
            <person name="Brodie E.L."/>
            <person name="Williams K.H."/>
            <person name="Hubbard S.S."/>
            <person name="Banfield J.F."/>
        </authorList>
    </citation>
    <scope>NUCLEOTIDE SEQUENCE [LARGE SCALE GENOMIC DNA]</scope>
</reference>
<comment type="similarity">
    <text evidence="13">Belongs to the NAD-dependent DNA ligase family. LigA subfamily.</text>
</comment>
<dbReference type="NCBIfam" id="NF005932">
    <property type="entry name" value="PRK07956.1"/>
    <property type="match status" value="1"/>
</dbReference>
<dbReference type="InterPro" id="IPR012340">
    <property type="entry name" value="NA-bd_OB-fold"/>
</dbReference>
<dbReference type="SUPFAM" id="SSF50249">
    <property type="entry name" value="Nucleic acid-binding proteins"/>
    <property type="match status" value="1"/>
</dbReference>
<comment type="caution">
    <text evidence="16">The sequence shown here is derived from an EMBL/GenBank/DDBJ whole genome shotgun (WGS) entry which is preliminary data.</text>
</comment>
<dbReference type="GO" id="GO:0046872">
    <property type="term" value="F:metal ion binding"/>
    <property type="evidence" value="ECO:0007669"/>
    <property type="project" value="UniProtKB-KW"/>
</dbReference>
<keyword evidence="11" id="KW-0234">DNA repair</keyword>